<protein>
    <submittedName>
        <fullName evidence="1">Uncharacterized protein</fullName>
    </submittedName>
</protein>
<proteinExistence type="predicted"/>
<dbReference type="EMBL" id="CM000136">
    <property type="protein sequence ID" value="EAY81539.1"/>
    <property type="molecule type" value="Genomic_DNA"/>
</dbReference>
<evidence type="ECO:0000313" key="2">
    <source>
        <dbReference type="Proteomes" id="UP000007015"/>
    </source>
</evidence>
<keyword evidence="2" id="KW-1185">Reference proteome</keyword>
<dbReference type="OMA" id="FHRSWRA"/>
<organism evidence="1 2">
    <name type="scientific">Oryza sativa subsp. indica</name>
    <name type="common">Rice</name>
    <dbReference type="NCBI Taxonomy" id="39946"/>
    <lineage>
        <taxon>Eukaryota</taxon>
        <taxon>Viridiplantae</taxon>
        <taxon>Streptophyta</taxon>
        <taxon>Embryophyta</taxon>
        <taxon>Tracheophyta</taxon>
        <taxon>Spermatophyta</taxon>
        <taxon>Magnoliopsida</taxon>
        <taxon>Liliopsida</taxon>
        <taxon>Poales</taxon>
        <taxon>Poaceae</taxon>
        <taxon>BOP clade</taxon>
        <taxon>Oryzoideae</taxon>
        <taxon>Oryzeae</taxon>
        <taxon>Oryzinae</taxon>
        <taxon>Oryza</taxon>
        <taxon>Oryza sativa</taxon>
    </lineage>
</organism>
<accession>A2ZG05</accession>
<reference evidence="1 2" key="1">
    <citation type="journal article" date="2005" name="PLoS Biol.">
        <title>The genomes of Oryza sativa: a history of duplications.</title>
        <authorList>
            <person name="Yu J."/>
            <person name="Wang J."/>
            <person name="Lin W."/>
            <person name="Li S."/>
            <person name="Li H."/>
            <person name="Zhou J."/>
            <person name="Ni P."/>
            <person name="Dong W."/>
            <person name="Hu S."/>
            <person name="Zeng C."/>
            <person name="Zhang J."/>
            <person name="Zhang Y."/>
            <person name="Li R."/>
            <person name="Xu Z."/>
            <person name="Li S."/>
            <person name="Li X."/>
            <person name="Zheng H."/>
            <person name="Cong L."/>
            <person name="Lin L."/>
            <person name="Yin J."/>
            <person name="Geng J."/>
            <person name="Li G."/>
            <person name="Shi J."/>
            <person name="Liu J."/>
            <person name="Lv H."/>
            <person name="Li J."/>
            <person name="Wang J."/>
            <person name="Deng Y."/>
            <person name="Ran L."/>
            <person name="Shi X."/>
            <person name="Wang X."/>
            <person name="Wu Q."/>
            <person name="Li C."/>
            <person name="Ren X."/>
            <person name="Wang J."/>
            <person name="Wang X."/>
            <person name="Li D."/>
            <person name="Liu D."/>
            <person name="Zhang X."/>
            <person name="Ji Z."/>
            <person name="Zhao W."/>
            <person name="Sun Y."/>
            <person name="Zhang Z."/>
            <person name="Bao J."/>
            <person name="Han Y."/>
            <person name="Dong L."/>
            <person name="Ji J."/>
            <person name="Chen P."/>
            <person name="Wu S."/>
            <person name="Liu J."/>
            <person name="Xiao Y."/>
            <person name="Bu D."/>
            <person name="Tan J."/>
            <person name="Yang L."/>
            <person name="Ye C."/>
            <person name="Zhang J."/>
            <person name="Xu J."/>
            <person name="Zhou Y."/>
            <person name="Yu Y."/>
            <person name="Zhang B."/>
            <person name="Zhuang S."/>
            <person name="Wei H."/>
            <person name="Liu B."/>
            <person name="Lei M."/>
            <person name="Yu H."/>
            <person name="Li Y."/>
            <person name="Xu H."/>
            <person name="Wei S."/>
            <person name="He X."/>
            <person name="Fang L."/>
            <person name="Zhang Z."/>
            <person name="Zhang Y."/>
            <person name="Huang X."/>
            <person name="Su Z."/>
            <person name="Tong W."/>
            <person name="Li J."/>
            <person name="Tong Z."/>
            <person name="Li S."/>
            <person name="Ye J."/>
            <person name="Wang L."/>
            <person name="Fang L."/>
            <person name="Lei T."/>
            <person name="Chen C."/>
            <person name="Chen H."/>
            <person name="Xu Z."/>
            <person name="Li H."/>
            <person name="Huang H."/>
            <person name="Zhang F."/>
            <person name="Xu H."/>
            <person name="Li N."/>
            <person name="Zhao C."/>
            <person name="Li S."/>
            <person name="Dong L."/>
            <person name="Huang Y."/>
            <person name="Li L."/>
            <person name="Xi Y."/>
            <person name="Qi Q."/>
            <person name="Li W."/>
            <person name="Zhang B."/>
            <person name="Hu W."/>
            <person name="Zhang Y."/>
            <person name="Tian X."/>
            <person name="Jiao Y."/>
            <person name="Liang X."/>
            <person name="Jin J."/>
            <person name="Gao L."/>
            <person name="Zheng W."/>
            <person name="Hao B."/>
            <person name="Liu S."/>
            <person name="Wang W."/>
            <person name="Yuan L."/>
            <person name="Cao M."/>
            <person name="McDermott J."/>
            <person name="Samudrala R."/>
            <person name="Wang J."/>
            <person name="Wong G.K."/>
            <person name="Yang H."/>
        </authorList>
    </citation>
    <scope>NUCLEOTIDE SEQUENCE [LARGE SCALE GENOMIC DNA]</scope>
    <source>
        <strain evidence="2">cv. 93-11</strain>
    </source>
</reference>
<gene>
    <name evidence="1" type="ORF">OsI_36707</name>
</gene>
<dbReference type="Proteomes" id="UP000007015">
    <property type="component" value="Chromosome 11"/>
</dbReference>
<dbReference type="STRING" id="39946.A2ZG05"/>
<dbReference type="HOGENOM" id="CLU_1996388_0_0_1"/>
<evidence type="ECO:0000313" key="1">
    <source>
        <dbReference type="EMBL" id="EAY81539.1"/>
    </source>
</evidence>
<dbReference type="Gramene" id="BGIOSGA035555-TA">
    <property type="protein sequence ID" value="BGIOSGA035555-PA"/>
    <property type="gene ID" value="BGIOSGA035555"/>
</dbReference>
<dbReference type="AlphaFoldDB" id="A2ZG05"/>
<sequence>MATGTGTGAVSGPPSWLDLPLGIVGAVLSRLHSSADRAALRSVFHRSWRAATRERDYPPLVLAAAPAPLPLVLYPNFALASVFSDGAAATGHRVPLLVSLVECCLIEKPPKILGSVVFTKALGVY</sequence>
<name>A2ZG05_ORYSI</name>